<feature type="compositionally biased region" description="Polar residues" evidence="1">
    <location>
        <begin position="7"/>
        <end position="19"/>
    </location>
</feature>
<name>A0A504XG20_LEIDO</name>
<dbReference type="EMBL" id="RHLD01000013">
    <property type="protein sequence ID" value="TPP48032.1"/>
    <property type="molecule type" value="Genomic_DNA"/>
</dbReference>
<gene>
    <name evidence="2" type="ORF">CGC20_15230</name>
</gene>
<protein>
    <submittedName>
        <fullName evidence="2">Uncharacterized protein</fullName>
    </submittedName>
</protein>
<feature type="region of interest" description="Disordered" evidence="1">
    <location>
        <begin position="1"/>
        <end position="23"/>
    </location>
</feature>
<evidence type="ECO:0000256" key="1">
    <source>
        <dbReference type="SAM" id="MobiDB-lite"/>
    </source>
</evidence>
<evidence type="ECO:0000313" key="2">
    <source>
        <dbReference type="EMBL" id="TPP48032.1"/>
    </source>
</evidence>
<reference evidence="3" key="1">
    <citation type="submission" date="2019-02" db="EMBL/GenBank/DDBJ databases">
        <title>FDA dAtabase for Regulatory Grade micrObial Sequences (FDA-ARGOS): Supporting development and validation of Infectious Disease Dx tests.</title>
        <authorList>
            <person name="Duncan R."/>
            <person name="Fisher C."/>
            <person name="Tallon L."/>
            <person name="Sadzewicz L."/>
            <person name="Sengamalay N."/>
            <person name="Ott S."/>
            <person name="Godinez A."/>
            <person name="Nagaraj S."/>
            <person name="Vavikolanu K."/>
            <person name="Vyas G."/>
            <person name="Nadendla S."/>
            <person name="Aluvathingal J."/>
            <person name="Sichtig H."/>
        </authorList>
    </citation>
    <scope>NUCLEOTIDE SEQUENCE [LARGE SCALE GENOMIC DNA]</scope>
    <source>
        <strain evidence="3">FDAARGOS_360</strain>
    </source>
</reference>
<proteinExistence type="predicted"/>
<dbReference type="AlphaFoldDB" id="A0A504XG20"/>
<accession>A0A504XG20</accession>
<sequence>MLLTHGLDSTVSNGVNGTKASEAVRKPSASSALSVPMTTTGTCTCFSSSGTAVPSKVLWGAPCKRCLLACWSPLRMCDDRLATRVTTRWPADLLHSKPKKSSLYVPVSQGMEAAIFVTRGKILQPRPASAATPALKDDKLTLPHHTNVSRGGRRAFIGGGDANGVVRNFASDYDARHSEVVESPAQWEEKHGLNAAGGHELRQNTGVALAEPYNVKSLTYDVHIFKGAMCVSSVYTFDFPTYGRAPPSFFAKMRGTQHTAAPASRSRRSRKKDQILPGDTETSGLKVIKQQPHGTLLTALEALRAAPRDAVELPAHAQQRHVAFEFYLTFLMMEARNLDGIPAGPVAKGMSAAFPGETKC</sequence>
<organism evidence="2 3">
    <name type="scientific">Leishmania donovani</name>
    <dbReference type="NCBI Taxonomy" id="5661"/>
    <lineage>
        <taxon>Eukaryota</taxon>
        <taxon>Discoba</taxon>
        <taxon>Euglenozoa</taxon>
        <taxon>Kinetoplastea</taxon>
        <taxon>Metakinetoplastina</taxon>
        <taxon>Trypanosomatida</taxon>
        <taxon>Trypanosomatidae</taxon>
        <taxon>Leishmaniinae</taxon>
        <taxon>Leishmania</taxon>
    </lineage>
</organism>
<feature type="region of interest" description="Disordered" evidence="1">
    <location>
        <begin position="254"/>
        <end position="282"/>
    </location>
</feature>
<comment type="caution">
    <text evidence="2">The sequence shown here is derived from an EMBL/GenBank/DDBJ whole genome shotgun (WGS) entry which is preliminary data.</text>
</comment>
<dbReference type="Proteomes" id="UP000318821">
    <property type="component" value="Unassembled WGS sequence"/>
</dbReference>
<evidence type="ECO:0000313" key="3">
    <source>
        <dbReference type="Proteomes" id="UP000318821"/>
    </source>
</evidence>